<evidence type="ECO:0000313" key="1">
    <source>
        <dbReference type="EMBL" id="KAG2178439.1"/>
    </source>
</evidence>
<accession>A0A8H7PQ80</accession>
<reference evidence="1" key="1">
    <citation type="submission" date="2020-12" db="EMBL/GenBank/DDBJ databases">
        <title>Metabolic potential, ecology and presence of endohyphal bacteria is reflected in genomic diversity of Mucoromycotina.</title>
        <authorList>
            <person name="Muszewska A."/>
            <person name="Okrasinska A."/>
            <person name="Steczkiewicz K."/>
            <person name="Drgas O."/>
            <person name="Orlowska M."/>
            <person name="Perlinska-Lenart U."/>
            <person name="Aleksandrzak-Piekarczyk T."/>
            <person name="Szatraj K."/>
            <person name="Zielenkiewicz U."/>
            <person name="Pilsyk S."/>
            <person name="Malc E."/>
            <person name="Mieczkowski P."/>
            <person name="Kruszewska J.S."/>
            <person name="Biernat P."/>
            <person name="Pawlowska J."/>
        </authorList>
    </citation>
    <scope>NUCLEOTIDE SEQUENCE</scope>
    <source>
        <strain evidence="1">WA0000051536</strain>
    </source>
</reference>
<evidence type="ECO:0000313" key="2">
    <source>
        <dbReference type="Proteomes" id="UP000612746"/>
    </source>
</evidence>
<protein>
    <submittedName>
        <fullName evidence="1">Uncharacterized protein</fullName>
    </submittedName>
</protein>
<gene>
    <name evidence="1" type="ORF">INT44_001591</name>
</gene>
<name>A0A8H7PQ80_9FUNG</name>
<organism evidence="1 2">
    <name type="scientific">Umbelopsis vinacea</name>
    <dbReference type="NCBI Taxonomy" id="44442"/>
    <lineage>
        <taxon>Eukaryota</taxon>
        <taxon>Fungi</taxon>
        <taxon>Fungi incertae sedis</taxon>
        <taxon>Mucoromycota</taxon>
        <taxon>Mucoromycotina</taxon>
        <taxon>Umbelopsidomycetes</taxon>
        <taxon>Umbelopsidales</taxon>
        <taxon>Umbelopsidaceae</taxon>
        <taxon>Umbelopsis</taxon>
    </lineage>
</organism>
<dbReference type="EMBL" id="JAEPRA010000011">
    <property type="protein sequence ID" value="KAG2178439.1"/>
    <property type="molecule type" value="Genomic_DNA"/>
</dbReference>
<proteinExistence type="predicted"/>
<keyword evidence="2" id="KW-1185">Reference proteome</keyword>
<dbReference type="AlphaFoldDB" id="A0A8H7PQ80"/>
<dbReference type="Proteomes" id="UP000612746">
    <property type="component" value="Unassembled WGS sequence"/>
</dbReference>
<sequence>MVLSQVKPNHYTTLAVQTRFGDMSSLRYADHNQTAITQFRYTISATRDRRRLYLKTHKMNTLPGMGPCC</sequence>
<comment type="caution">
    <text evidence="1">The sequence shown here is derived from an EMBL/GenBank/DDBJ whole genome shotgun (WGS) entry which is preliminary data.</text>
</comment>